<dbReference type="Proteomes" id="UP000241201">
    <property type="component" value="Unassembled WGS sequence"/>
</dbReference>
<dbReference type="PANTHER" id="PTHR10443:SF12">
    <property type="entry name" value="DIPEPTIDASE"/>
    <property type="match status" value="1"/>
</dbReference>
<sequence length="325" mass="37412">MKVLDMHCDTITRLYEEYPNESLLENTGHIDLKKMQKGDYLLQNFAMFTNLGNTSKPFLKVNQYINYYYQEIEKYPDLIQPVYCYQDILDHRGQGIMSSMLTLEEGAVIEDDLSLLQHYYRLGVRMITLTWNYKNGIGHPNFSHAKCYEDTLKINTKDGLTPFGIRYIQEMERLGIIIDVSHLSDAGFYDVLNNTTKPFVASHSNARHLCKAARNMSDDMILKLAKRGGVMGINFYGNFLVDGDGHCKSCIEDMVKHILYIKDLAGIDCIGLGSDFDGINSELEMKDASYYQLLYEALVKAGLSEEEIEKIFYKNVLRVYKEILR</sequence>
<protein>
    <submittedName>
        <fullName evidence="1">Peptidase M19</fullName>
    </submittedName>
</protein>
<gene>
    <name evidence="1" type="ORF">C7U55_09960</name>
</gene>
<dbReference type="SUPFAM" id="SSF51556">
    <property type="entry name" value="Metallo-dependent hydrolases"/>
    <property type="match status" value="1"/>
</dbReference>
<dbReference type="Gene3D" id="3.20.20.140">
    <property type="entry name" value="Metal-dependent hydrolases"/>
    <property type="match status" value="1"/>
</dbReference>
<name>A0A2T3FVX7_9FIRM</name>
<proteinExistence type="predicted"/>
<evidence type="ECO:0000313" key="2">
    <source>
        <dbReference type="Proteomes" id="UP000241201"/>
    </source>
</evidence>
<dbReference type="PROSITE" id="PS51365">
    <property type="entry name" value="RENAL_DIPEPTIDASE_2"/>
    <property type="match status" value="1"/>
</dbReference>
<dbReference type="RefSeq" id="WP_106988438.1">
    <property type="nucleotide sequence ID" value="NZ_JADPLM010000022.1"/>
</dbReference>
<evidence type="ECO:0000313" key="1">
    <source>
        <dbReference type="EMBL" id="PST39435.1"/>
    </source>
</evidence>
<dbReference type="PANTHER" id="PTHR10443">
    <property type="entry name" value="MICROSOMAL DIPEPTIDASE"/>
    <property type="match status" value="1"/>
</dbReference>
<comment type="caution">
    <text evidence="1">The sequence shown here is derived from an EMBL/GenBank/DDBJ whole genome shotgun (WGS) entry which is preliminary data.</text>
</comment>
<dbReference type="CDD" id="cd01301">
    <property type="entry name" value="rDP_like"/>
    <property type="match status" value="1"/>
</dbReference>
<dbReference type="Pfam" id="PF01244">
    <property type="entry name" value="Peptidase_M19"/>
    <property type="match status" value="1"/>
</dbReference>
<dbReference type="EMBL" id="PYLP01000014">
    <property type="protein sequence ID" value="PST39435.1"/>
    <property type="molecule type" value="Genomic_DNA"/>
</dbReference>
<keyword evidence="2" id="KW-1185">Reference proteome</keyword>
<organism evidence="1 2">
    <name type="scientific">Faecalibacillus faecis</name>
    <dbReference type="NCBI Taxonomy" id="1982628"/>
    <lineage>
        <taxon>Bacteria</taxon>
        <taxon>Bacillati</taxon>
        <taxon>Bacillota</taxon>
        <taxon>Erysipelotrichia</taxon>
        <taxon>Erysipelotrichales</taxon>
        <taxon>Coprobacillaceae</taxon>
        <taxon>Faecalibacillus</taxon>
    </lineage>
</organism>
<dbReference type="InterPro" id="IPR032466">
    <property type="entry name" value="Metal_Hydrolase"/>
</dbReference>
<dbReference type="GO" id="GO:0006508">
    <property type="term" value="P:proteolysis"/>
    <property type="evidence" value="ECO:0007669"/>
    <property type="project" value="InterPro"/>
</dbReference>
<dbReference type="GO" id="GO:0070573">
    <property type="term" value="F:metallodipeptidase activity"/>
    <property type="evidence" value="ECO:0007669"/>
    <property type="project" value="InterPro"/>
</dbReference>
<accession>A0A2T3FVX7</accession>
<dbReference type="InterPro" id="IPR008257">
    <property type="entry name" value="Pept_M19"/>
</dbReference>
<reference evidence="2" key="1">
    <citation type="submission" date="2018-03" db="EMBL/GenBank/DDBJ databases">
        <title>Lachnoclostridium SNUG30370 gen.nov., sp.nov., isolated from human faeces.</title>
        <authorList>
            <person name="Seo B."/>
            <person name="Jeon K."/>
            <person name="Ko G."/>
        </authorList>
    </citation>
    <scope>NUCLEOTIDE SEQUENCE [LARGE SCALE GENOMIC DNA]</scope>
    <source>
        <strain evidence="2">SNUG30370</strain>
    </source>
</reference>
<dbReference type="GeneID" id="77471418"/>
<dbReference type="AlphaFoldDB" id="A0A2T3FVX7"/>